<comment type="caution">
    <text evidence="3">The sequence shown here is derived from an EMBL/GenBank/DDBJ whole genome shotgun (WGS) entry which is preliminary data.</text>
</comment>
<keyword evidence="2" id="KW-0472">Membrane</keyword>
<keyword evidence="2" id="KW-0812">Transmembrane</keyword>
<feature type="region of interest" description="Disordered" evidence="1">
    <location>
        <begin position="103"/>
        <end position="146"/>
    </location>
</feature>
<feature type="compositionally biased region" description="Basic residues" evidence="1">
    <location>
        <begin position="131"/>
        <end position="146"/>
    </location>
</feature>
<feature type="transmembrane region" description="Helical" evidence="2">
    <location>
        <begin position="41"/>
        <end position="60"/>
    </location>
</feature>
<evidence type="ECO:0000313" key="4">
    <source>
        <dbReference type="Proteomes" id="UP000785679"/>
    </source>
</evidence>
<protein>
    <submittedName>
        <fullName evidence="3">Uncharacterized protein</fullName>
    </submittedName>
</protein>
<evidence type="ECO:0000256" key="1">
    <source>
        <dbReference type="SAM" id="MobiDB-lite"/>
    </source>
</evidence>
<sequence>MIGVPFSTFFYLRSRLTSEWISPDIVDAKKIRSLESDVDTWSALGSILSVQAVIMLIVLVKYSGDIMDVFVRNRGHMEYTEEGDTAKSTKAVLTLYERKEMAQKRKAQLGTEGVKEEEGDAAGEVQEKNKYFKKHKKSKNKKRHLH</sequence>
<name>A0A8J8P1R6_HALGN</name>
<accession>A0A8J8P1R6</accession>
<evidence type="ECO:0000313" key="3">
    <source>
        <dbReference type="EMBL" id="TNV85846.1"/>
    </source>
</evidence>
<keyword evidence="2" id="KW-1133">Transmembrane helix</keyword>
<dbReference type="OrthoDB" id="10599072at2759"/>
<evidence type="ECO:0000256" key="2">
    <source>
        <dbReference type="SAM" id="Phobius"/>
    </source>
</evidence>
<organism evidence="3 4">
    <name type="scientific">Halteria grandinella</name>
    <dbReference type="NCBI Taxonomy" id="5974"/>
    <lineage>
        <taxon>Eukaryota</taxon>
        <taxon>Sar</taxon>
        <taxon>Alveolata</taxon>
        <taxon>Ciliophora</taxon>
        <taxon>Intramacronucleata</taxon>
        <taxon>Spirotrichea</taxon>
        <taxon>Stichotrichia</taxon>
        <taxon>Sporadotrichida</taxon>
        <taxon>Halteriidae</taxon>
        <taxon>Halteria</taxon>
    </lineage>
</organism>
<keyword evidence="4" id="KW-1185">Reference proteome</keyword>
<proteinExistence type="predicted"/>
<dbReference type="AlphaFoldDB" id="A0A8J8P1R6"/>
<gene>
    <name evidence="3" type="ORF">FGO68_gene7654</name>
</gene>
<dbReference type="EMBL" id="RRYP01001512">
    <property type="protein sequence ID" value="TNV85846.1"/>
    <property type="molecule type" value="Genomic_DNA"/>
</dbReference>
<dbReference type="Proteomes" id="UP000785679">
    <property type="component" value="Unassembled WGS sequence"/>
</dbReference>
<reference evidence="3" key="1">
    <citation type="submission" date="2019-06" db="EMBL/GenBank/DDBJ databases">
        <authorList>
            <person name="Zheng W."/>
        </authorList>
    </citation>
    <scope>NUCLEOTIDE SEQUENCE</scope>
    <source>
        <strain evidence="3">QDHG01</strain>
    </source>
</reference>